<protein>
    <submittedName>
        <fullName evidence="2">YbaB/EbfC family nucleoid-associated protein</fullName>
    </submittedName>
</protein>
<proteinExistence type="predicted"/>
<dbReference type="Proteomes" id="UP000694257">
    <property type="component" value="Chromosome"/>
</dbReference>
<sequence length="169" mass="18646">MTNEYAKTELASVWEEVQQQFRSIARLQQERAQLTASATVRKRVTVTVNADGTIIDTKFGPRIEELNFTEIAEAVTAAAQQACAEVARKTQELMAPLHERRARLPRVSDLIEGMPDFSAQQPVEPEVSLAPPGSAERQDAADKDSAAREFSNVEAYTPDLGRGVTQSSW</sequence>
<accession>A0ABX8RS60</accession>
<reference evidence="2 3" key="1">
    <citation type="submission" date="2021-07" db="EMBL/GenBank/DDBJ databases">
        <title>Whole Genome Sequence of Nocardia Iowensis.</title>
        <authorList>
            <person name="Lamm A."/>
            <person name="Collins-Fairclough A.M."/>
            <person name="Bunk B."/>
            <person name="Sproer C."/>
        </authorList>
    </citation>
    <scope>NUCLEOTIDE SEQUENCE [LARGE SCALE GENOMIC DNA]</scope>
    <source>
        <strain evidence="2 3">NRRL 5646</strain>
    </source>
</reference>
<dbReference type="InterPro" id="IPR004401">
    <property type="entry name" value="YbaB/EbfC"/>
</dbReference>
<dbReference type="RefSeq" id="WP_218473802.1">
    <property type="nucleotide sequence ID" value="NZ_BAABJN010000005.1"/>
</dbReference>
<evidence type="ECO:0000313" key="2">
    <source>
        <dbReference type="EMBL" id="QXN92483.1"/>
    </source>
</evidence>
<feature type="region of interest" description="Disordered" evidence="1">
    <location>
        <begin position="116"/>
        <end position="169"/>
    </location>
</feature>
<keyword evidence="3" id="KW-1185">Reference proteome</keyword>
<evidence type="ECO:0000313" key="3">
    <source>
        <dbReference type="Proteomes" id="UP000694257"/>
    </source>
</evidence>
<organism evidence="2 3">
    <name type="scientific">Nocardia iowensis</name>
    <dbReference type="NCBI Taxonomy" id="204891"/>
    <lineage>
        <taxon>Bacteria</taxon>
        <taxon>Bacillati</taxon>
        <taxon>Actinomycetota</taxon>
        <taxon>Actinomycetes</taxon>
        <taxon>Mycobacteriales</taxon>
        <taxon>Nocardiaceae</taxon>
        <taxon>Nocardia</taxon>
    </lineage>
</organism>
<evidence type="ECO:0000256" key="1">
    <source>
        <dbReference type="SAM" id="MobiDB-lite"/>
    </source>
</evidence>
<feature type="compositionally biased region" description="Basic and acidic residues" evidence="1">
    <location>
        <begin position="136"/>
        <end position="147"/>
    </location>
</feature>
<name>A0ABX8RS60_NOCIO</name>
<dbReference type="Pfam" id="PF02575">
    <property type="entry name" value="YbaB_DNA_bd"/>
    <property type="match status" value="1"/>
</dbReference>
<gene>
    <name evidence="2" type="ORF">KV110_04855</name>
</gene>
<dbReference type="EMBL" id="CP078145">
    <property type="protein sequence ID" value="QXN92483.1"/>
    <property type="molecule type" value="Genomic_DNA"/>
</dbReference>